<evidence type="ECO:0000313" key="1">
    <source>
        <dbReference type="EMBL" id="GAH28889.1"/>
    </source>
</evidence>
<dbReference type="EMBL" id="BART01040398">
    <property type="protein sequence ID" value="GAH28889.1"/>
    <property type="molecule type" value="Genomic_DNA"/>
</dbReference>
<proteinExistence type="predicted"/>
<sequence>IIAQIAYVEDLKLRNAVFVERYRLNEVSADVAKAQAVQSHYELFAIQHGAGTDSLSLAARIAELELQFQRDKNKMTITEAVKLVNTIKDLQKLQLG</sequence>
<name>X1FHL2_9ZZZZ</name>
<accession>X1FHL2</accession>
<feature type="non-terminal residue" evidence="1">
    <location>
        <position position="1"/>
    </location>
</feature>
<comment type="caution">
    <text evidence="1">The sequence shown here is derived from an EMBL/GenBank/DDBJ whole genome shotgun (WGS) entry which is preliminary data.</text>
</comment>
<dbReference type="AlphaFoldDB" id="X1FHL2"/>
<feature type="non-terminal residue" evidence="1">
    <location>
        <position position="96"/>
    </location>
</feature>
<gene>
    <name evidence="1" type="ORF">S01H4_65781</name>
</gene>
<organism evidence="1">
    <name type="scientific">marine sediment metagenome</name>
    <dbReference type="NCBI Taxonomy" id="412755"/>
    <lineage>
        <taxon>unclassified sequences</taxon>
        <taxon>metagenomes</taxon>
        <taxon>ecological metagenomes</taxon>
    </lineage>
</organism>
<protein>
    <submittedName>
        <fullName evidence="1">Uncharacterized protein</fullName>
    </submittedName>
</protein>
<reference evidence="1" key="1">
    <citation type="journal article" date="2014" name="Front. Microbiol.">
        <title>High frequency of phylogenetically diverse reductive dehalogenase-homologous genes in deep subseafloor sedimentary metagenomes.</title>
        <authorList>
            <person name="Kawai M."/>
            <person name="Futagami T."/>
            <person name="Toyoda A."/>
            <person name="Takaki Y."/>
            <person name="Nishi S."/>
            <person name="Hori S."/>
            <person name="Arai W."/>
            <person name="Tsubouchi T."/>
            <person name="Morono Y."/>
            <person name="Uchiyama I."/>
            <person name="Ito T."/>
            <person name="Fujiyama A."/>
            <person name="Inagaki F."/>
            <person name="Takami H."/>
        </authorList>
    </citation>
    <scope>NUCLEOTIDE SEQUENCE</scope>
    <source>
        <strain evidence="1">Expedition CK06-06</strain>
    </source>
</reference>